<dbReference type="GO" id="GO:0005243">
    <property type="term" value="F:gap junction channel activity"/>
    <property type="evidence" value="ECO:0007669"/>
    <property type="project" value="TreeGrafter"/>
</dbReference>
<evidence type="ECO:0000256" key="13">
    <source>
        <dbReference type="SAM" id="MobiDB-lite"/>
    </source>
</evidence>
<feature type="transmembrane region" description="Helical" evidence="12">
    <location>
        <begin position="121"/>
        <end position="143"/>
    </location>
</feature>
<feature type="region of interest" description="Disordered" evidence="13">
    <location>
        <begin position="371"/>
        <end position="394"/>
    </location>
</feature>
<evidence type="ECO:0000256" key="8">
    <source>
        <dbReference type="ARBA" id="ARBA00022989"/>
    </source>
</evidence>
<evidence type="ECO:0000256" key="11">
    <source>
        <dbReference type="ARBA" id="ARBA00023303"/>
    </source>
</evidence>
<dbReference type="Proteomes" id="UP000009046">
    <property type="component" value="Unassembled WGS sequence"/>
</dbReference>
<comment type="subcellular location">
    <subcellularLocation>
        <location evidence="1">Cell junction</location>
        <location evidence="1">Gap junction</location>
    </subcellularLocation>
    <subcellularLocation>
        <location evidence="2 12">Cell membrane</location>
        <topology evidence="2 12">Multi-pass membrane protein</topology>
    </subcellularLocation>
</comment>
<evidence type="ECO:0000313" key="15">
    <source>
        <dbReference type="EnsemblMetazoa" id="PHUM011190-PA"/>
    </source>
</evidence>
<dbReference type="VEuPathDB" id="VectorBase:PHUM011190"/>
<evidence type="ECO:0000256" key="10">
    <source>
        <dbReference type="ARBA" id="ARBA00023136"/>
    </source>
</evidence>
<keyword evidence="8 12" id="KW-1133">Transmembrane helix</keyword>
<dbReference type="EMBL" id="DS234993">
    <property type="protein sequence ID" value="EEB10020.1"/>
    <property type="molecule type" value="Genomic_DNA"/>
</dbReference>
<keyword evidence="7" id="KW-0965">Cell junction</keyword>
<dbReference type="GO" id="GO:0034220">
    <property type="term" value="P:monoatomic ion transmembrane transport"/>
    <property type="evidence" value="ECO:0007669"/>
    <property type="project" value="UniProtKB-KW"/>
</dbReference>
<dbReference type="AlphaFoldDB" id="E0V9G4"/>
<evidence type="ECO:0000256" key="2">
    <source>
        <dbReference type="ARBA" id="ARBA00004651"/>
    </source>
</evidence>
<dbReference type="PROSITE" id="PS51013">
    <property type="entry name" value="PANNEXIN"/>
    <property type="match status" value="1"/>
</dbReference>
<evidence type="ECO:0000313" key="14">
    <source>
        <dbReference type="EMBL" id="EEB10020.1"/>
    </source>
</evidence>
<keyword evidence="9 12" id="KW-0406">Ion transport</keyword>
<keyword evidence="3 12" id="KW-0813">Transport</keyword>
<feature type="region of interest" description="Disordered" evidence="13">
    <location>
        <begin position="86"/>
        <end position="106"/>
    </location>
</feature>
<evidence type="ECO:0000256" key="4">
    <source>
        <dbReference type="ARBA" id="ARBA00022475"/>
    </source>
</evidence>
<reference evidence="15" key="3">
    <citation type="submission" date="2021-02" db="UniProtKB">
        <authorList>
            <consortium name="EnsemblMetazoa"/>
        </authorList>
    </citation>
    <scope>IDENTIFICATION</scope>
    <source>
        <strain evidence="15">USDA</strain>
    </source>
</reference>
<keyword evidence="5 12" id="KW-0812">Transmembrane</keyword>
<dbReference type="InterPro" id="IPR000990">
    <property type="entry name" value="Innexin"/>
</dbReference>
<evidence type="ECO:0000256" key="9">
    <source>
        <dbReference type="ARBA" id="ARBA00023065"/>
    </source>
</evidence>
<protein>
    <recommendedName>
        <fullName evidence="12">Innexin</fullName>
    </recommendedName>
</protein>
<dbReference type="CTD" id="8233733"/>
<dbReference type="InParanoid" id="E0V9G4"/>
<dbReference type="GeneID" id="8233733"/>
<keyword evidence="16" id="KW-1185">Reference proteome</keyword>
<dbReference type="PRINTS" id="PR01262">
    <property type="entry name" value="INNEXIN"/>
</dbReference>
<accession>E0V9G4</accession>
<dbReference type="STRING" id="121224.E0V9G4"/>
<dbReference type="GO" id="GO:0005921">
    <property type="term" value="C:gap junction"/>
    <property type="evidence" value="ECO:0007669"/>
    <property type="project" value="UniProtKB-SubCell"/>
</dbReference>
<evidence type="ECO:0000256" key="7">
    <source>
        <dbReference type="ARBA" id="ARBA00022949"/>
    </source>
</evidence>
<evidence type="ECO:0000313" key="16">
    <source>
        <dbReference type="Proteomes" id="UP000009046"/>
    </source>
</evidence>
<reference evidence="14" key="2">
    <citation type="submission" date="2007-04" db="EMBL/GenBank/DDBJ databases">
        <title>The genome of the human body louse.</title>
        <authorList>
            <consortium name="The Human Body Louse Genome Consortium"/>
            <person name="Kirkness E."/>
            <person name="Walenz B."/>
            <person name="Hass B."/>
            <person name="Bruggner R."/>
            <person name="Strausberg R."/>
        </authorList>
    </citation>
    <scope>NUCLEOTIDE SEQUENCE</scope>
    <source>
        <strain evidence="14">USDA</strain>
    </source>
</reference>
<dbReference type="OrthoDB" id="5867527at2759"/>
<dbReference type="PANTHER" id="PTHR11893:SF41">
    <property type="entry name" value="INNEXIN INX2"/>
    <property type="match status" value="1"/>
</dbReference>
<evidence type="ECO:0000256" key="3">
    <source>
        <dbReference type="ARBA" id="ARBA00022448"/>
    </source>
</evidence>
<dbReference type="RefSeq" id="XP_002422758.1">
    <property type="nucleotide sequence ID" value="XM_002422713.1"/>
</dbReference>
<comment type="function">
    <text evidence="12">Structural component of the gap junctions.</text>
</comment>
<keyword evidence="6" id="KW-0303">Gap junction</keyword>
<keyword evidence="10 12" id="KW-0472">Membrane</keyword>
<name>E0V9G4_PEDHC</name>
<dbReference type="EnsemblMetazoa" id="PHUM011190-RA">
    <property type="protein sequence ID" value="PHUM011190-PA"/>
    <property type="gene ID" value="PHUM011190"/>
</dbReference>
<feature type="transmembrane region" description="Helical" evidence="12">
    <location>
        <begin position="188"/>
        <end position="210"/>
    </location>
</feature>
<comment type="similarity">
    <text evidence="12">Belongs to the pannexin family.</text>
</comment>
<gene>
    <name evidence="15" type="primary">8233733</name>
    <name evidence="12" type="synonym">inx</name>
    <name evidence="14" type="ORF">Phum_PHUM011190</name>
</gene>
<proteinExistence type="inferred from homology"/>
<organism>
    <name type="scientific">Pediculus humanus subsp. corporis</name>
    <name type="common">Body louse</name>
    <dbReference type="NCBI Taxonomy" id="121224"/>
    <lineage>
        <taxon>Eukaryota</taxon>
        <taxon>Metazoa</taxon>
        <taxon>Ecdysozoa</taxon>
        <taxon>Arthropoda</taxon>
        <taxon>Hexapoda</taxon>
        <taxon>Insecta</taxon>
        <taxon>Pterygota</taxon>
        <taxon>Neoptera</taxon>
        <taxon>Paraneoptera</taxon>
        <taxon>Psocodea</taxon>
        <taxon>Troctomorpha</taxon>
        <taxon>Phthiraptera</taxon>
        <taxon>Anoplura</taxon>
        <taxon>Pediculidae</taxon>
        <taxon>Pediculus</taxon>
    </lineage>
</organism>
<dbReference type="HOGENOM" id="CLU_035763_1_1_1"/>
<dbReference type="EMBL" id="AAZO01000133">
    <property type="status" value="NOT_ANNOTATED_CDS"/>
    <property type="molecule type" value="Genomic_DNA"/>
</dbReference>
<keyword evidence="4" id="KW-1003">Cell membrane</keyword>
<dbReference type="KEGG" id="phu:Phum_PHUM011190"/>
<sequence>MLDLLTNVKYLLKLEQICIDNNVFRLHYKATAFLLAICSIIITSKQYIGDPINCILDSNIDKEAINIYCWIFSTFTLGNKQFNRNNNNNNNNNNGLSTRQEEPYPGVGNENKDSEIIHQKYYQWVCFILAIQAAMFIFPHCLWRVWEGGRIKMLVANLCAPMTENWTEQRKEQTVNYLSNSGLNNLNLYALQFLFCEFLNVVNIFLHIIIWNQVFNKKFLTFGTDVIQYASSNGKTLTHDPVTALFPKITKCNFHYYGPSGSLQQIDAVCVLPLNIVNQKMFLFLWFWFFFLAVITVVGFFYDIFLFRQKCMRTYVLQAQARSVPRGHITTIVRKGTLGHWFLLHQLGRNMNPFVFEDLLIELSKTLDNSKTKLKDNNNPKKKMSEGENERGRK</sequence>
<dbReference type="eggNOG" id="ENOG502QR27">
    <property type="taxonomic scope" value="Eukaryota"/>
</dbReference>
<evidence type="ECO:0000256" key="12">
    <source>
        <dbReference type="RuleBase" id="RU010713"/>
    </source>
</evidence>
<comment type="caution">
    <text evidence="12">Lacks conserved residue(s) required for the propagation of feature annotation.</text>
</comment>
<reference evidence="14" key="1">
    <citation type="submission" date="2007-04" db="EMBL/GenBank/DDBJ databases">
        <title>Annotation of Pediculus humanus corporis strain USDA.</title>
        <authorList>
            <person name="Kirkness E."/>
            <person name="Hannick L."/>
            <person name="Hass B."/>
            <person name="Bruggner R."/>
            <person name="Lawson D."/>
            <person name="Bidwell S."/>
            <person name="Joardar V."/>
            <person name="Caler E."/>
            <person name="Walenz B."/>
            <person name="Inman J."/>
            <person name="Schobel S."/>
            <person name="Galinsky K."/>
            <person name="Amedeo P."/>
            <person name="Strausberg R."/>
        </authorList>
    </citation>
    <scope>NUCLEOTIDE SEQUENCE</scope>
    <source>
        <strain evidence="14">USDA</strain>
    </source>
</reference>
<evidence type="ECO:0000256" key="5">
    <source>
        <dbReference type="ARBA" id="ARBA00022692"/>
    </source>
</evidence>
<dbReference type="Pfam" id="PF00876">
    <property type="entry name" value="Innexin"/>
    <property type="match status" value="1"/>
</dbReference>
<dbReference type="PANTHER" id="PTHR11893">
    <property type="entry name" value="INNEXIN"/>
    <property type="match status" value="1"/>
</dbReference>
<keyword evidence="11 12" id="KW-0407">Ion channel</keyword>
<evidence type="ECO:0000256" key="6">
    <source>
        <dbReference type="ARBA" id="ARBA00022868"/>
    </source>
</evidence>
<dbReference type="GO" id="GO:0007602">
    <property type="term" value="P:phototransduction"/>
    <property type="evidence" value="ECO:0007669"/>
    <property type="project" value="TreeGrafter"/>
</dbReference>
<dbReference type="OMA" id="AYWIVIT"/>
<dbReference type="GO" id="GO:0005886">
    <property type="term" value="C:plasma membrane"/>
    <property type="evidence" value="ECO:0007669"/>
    <property type="project" value="UniProtKB-SubCell"/>
</dbReference>
<feature type="transmembrane region" description="Helical" evidence="12">
    <location>
        <begin position="283"/>
        <end position="305"/>
    </location>
</feature>
<evidence type="ECO:0000256" key="1">
    <source>
        <dbReference type="ARBA" id="ARBA00004610"/>
    </source>
</evidence>